<dbReference type="InterPro" id="IPR050772">
    <property type="entry name" value="Hydratase-Decarb/MhpD_sf"/>
</dbReference>
<dbReference type="InterPro" id="IPR036663">
    <property type="entry name" value="Fumarylacetoacetase_C_sf"/>
</dbReference>
<evidence type="ECO:0000313" key="2">
    <source>
        <dbReference type="Proteomes" id="UP000231259"/>
    </source>
</evidence>
<comment type="caution">
    <text evidence="1">The sequence shown here is derived from an EMBL/GenBank/DDBJ whole genome shotgun (WGS) entry which is preliminary data.</text>
</comment>
<dbReference type="PANTHER" id="PTHR30143">
    <property type="entry name" value="ACID HYDRATASE"/>
    <property type="match status" value="1"/>
</dbReference>
<protein>
    <recommendedName>
        <fullName evidence="3">Fumarylacetoacetase-like C-terminal domain-containing protein</fullName>
    </recommendedName>
</protein>
<dbReference type="Gene3D" id="3.90.850.10">
    <property type="entry name" value="Fumarylacetoacetase-like, C-terminal domain"/>
    <property type="match status" value="1"/>
</dbReference>
<sequence length="240" mass="24779">MSFVQFDPQAAGHILLASWNGAPRPEGLTPTVPDTTAAYAVQEAVLQGLGDPGGVWKLALLGGTTRETAVLPRRALHISGTSLTLPSDTAIEVETALVLAGDPADSTPIDAIAEVRLAFELIAPRFAPGAAVSPLDKMADGFSSAAIVLGDVLADWRAGLPDQLGIVLSLEGVPVLAPETAAPLDEALDFLDWLSRHARAQGRPLRRGDVVITGARIGPLPLNGAQHVQACVMGATVTLG</sequence>
<evidence type="ECO:0000313" key="1">
    <source>
        <dbReference type="EMBL" id="PIL19459.1"/>
    </source>
</evidence>
<gene>
    <name evidence="1" type="ORF">P775_15075</name>
</gene>
<dbReference type="RefSeq" id="WP_099911627.1">
    <property type="nucleotide sequence ID" value="NZ_AWWI01000100.1"/>
</dbReference>
<organism evidence="1 2">
    <name type="scientific">Puniceibacterium antarcticum</name>
    <dbReference type="NCBI Taxonomy" id="1206336"/>
    <lineage>
        <taxon>Bacteria</taxon>
        <taxon>Pseudomonadati</taxon>
        <taxon>Pseudomonadota</taxon>
        <taxon>Alphaproteobacteria</taxon>
        <taxon>Rhodobacterales</taxon>
        <taxon>Paracoccaceae</taxon>
        <taxon>Puniceibacterium</taxon>
    </lineage>
</organism>
<evidence type="ECO:0008006" key="3">
    <source>
        <dbReference type="Google" id="ProtNLM"/>
    </source>
</evidence>
<dbReference type="EMBL" id="AWWI01000100">
    <property type="protein sequence ID" value="PIL19459.1"/>
    <property type="molecule type" value="Genomic_DNA"/>
</dbReference>
<accession>A0A2G8RD26</accession>
<dbReference type="SUPFAM" id="SSF56529">
    <property type="entry name" value="FAH"/>
    <property type="match status" value="1"/>
</dbReference>
<keyword evidence="2" id="KW-1185">Reference proteome</keyword>
<dbReference type="OrthoDB" id="7854191at2"/>
<dbReference type="Proteomes" id="UP000231259">
    <property type="component" value="Unassembled WGS sequence"/>
</dbReference>
<dbReference type="GO" id="GO:0005737">
    <property type="term" value="C:cytoplasm"/>
    <property type="evidence" value="ECO:0007669"/>
    <property type="project" value="TreeGrafter"/>
</dbReference>
<dbReference type="PANTHER" id="PTHR30143:SF0">
    <property type="entry name" value="2-KETO-4-PENTENOATE HYDRATASE"/>
    <property type="match status" value="1"/>
</dbReference>
<name>A0A2G8RD26_9RHOB</name>
<proteinExistence type="predicted"/>
<dbReference type="AlphaFoldDB" id="A0A2G8RD26"/>
<dbReference type="GO" id="GO:0008684">
    <property type="term" value="F:2-oxopent-4-enoate hydratase activity"/>
    <property type="evidence" value="ECO:0007669"/>
    <property type="project" value="TreeGrafter"/>
</dbReference>
<reference evidence="1 2" key="1">
    <citation type="submission" date="2013-09" db="EMBL/GenBank/DDBJ databases">
        <title>Genome sequencing of Phaeobacter antarcticus sp. nov. SM1211.</title>
        <authorList>
            <person name="Zhang X.-Y."/>
            <person name="Liu C."/>
            <person name="Chen X.-L."/>
            <person name="Xie B.-B."/>
            <person name="Qin Q.-L."/>
            <person name="Rong J.-C."/>
            <person name="Zhang Y.-Z."/>
        </authorList>
    </citation>
    <scope>NUCLEOTIDE SEQUENCE [LARGE SCALE GENOMIC DNA]</scope>
    <source>
        <strain evidence="1 2">SM1211</strain>
    </source>
</reference>